<dbReference type="AlphaFoldDB" id="A0A917V7R8"/>
<keyword evidence="2" id="KW-1185">Reference proteome</keyword>
<comment type="caution">
    <text evidence="1">The sequence shown here is derived from an EMBL/GenBank/DDBJ whole genome shotgun (WGS) entry which is preliminary data.</text>
</comment>
<evidence type="ECO:0000313" key="2">
    <source>
        <dbReference type="Proteomes" id="UP000612956"/>
    </source>
</evidence>
<dbReference type="Proteomes" id="UP000612956">
    <property type="component" value="Unassembled WGS sequence"/>
</dbReference>
<protein>
    <submittedName>
        <fullName evidence="1">Uncharacterized protein</fullName>
    </submittedName>
</protein>
<reference evidence="1" key="1">
    <citation type="journal article" date="2014" name="Int. J. Syst. Evol. Microbiol.">
        <title>Complete genome sequence of Corynebacterium casei LMG S-19264T (=DSM 44701T), isolated from a smear-ripened cheese.</title>
        <authorList>
            <consortium name="US DOE Joint Genome Institute (JGI-PGF)"/>
            <person name="Walter F."/>
            <person name="Albersmeier A."/>
            <person name="Kalinowski J."/>
            <person name="Ruckert C."/>
        </authorList>
    </citation>
    <scope>NUCLEOTIDE SEQUENCE</scope>
    <source>
        <strain evidence="1">CGMCC 4.7278</strain>
    </source>
</reference>
<dbReference type="InterPro" id="IPR008949">
    <property type="entry name" value="Isoprenoid_synthase_dom_sf"/>
</dbReference>
<organism evidence="1 2">
    <name type="scientific">Nocardia camponoti</name>
    <dbReference type="NCBI Taxonomy" id="1616106"/>
    <lineage>
        <taxon>Bacteria</taxon>
        <taxon>Bacillati</taxon>
        <taxon>Actinomycetota</taxon>
        <taxon>Actinomycetes</taxon>
        <taxon>Mycobacteriales</taxon>
        <taxon>Nocardiaceae</taxon>
        <taxon>Nocardia</taxon>
    </lineage>
</organism>
<reference evidence="1" key="2">
    <citation type="submission" date="2020-09" db="EMBL/GenBank/DDBJ databases">
        <authorList>
            <person name="Sun Q."/>
            <person name="Zhou Y."/>
        </authorList>
    </citation>
    <scope>NUCLEOTIDE SEQUENCE</scope>
    <source>
        <strain evidence="1">CGMCC 4.7278</strain>
    </source>
</reference>
<name>A0A917V7R8_9NOCA</name>
<dbReference type="Gene3D" id="1.10.600.10">
    <property type="entry name" value="Farnesyl Diphosphate Synthase"/>
    <property type="match status" value="1"/>
</dbReference>
<proteinExistence type="predicted"/>
<dbReference type="EMBL" id="BMMW01000002">
    <property type="protein sequence ID" value="GGK47286.1"/>
    <property type="molecule type" value="Genomic_DNA"/>
</dbReference>
<gene>
    <name evidence="1" type="ORF">GCM10011591_18230</name>
</gene>
<evidence type="ECO:0000313" key="1">
    <source>
        <dbReference type="EMBL" id="GGK47286.1"/>
    </source>
</evidence>
<sequence>MNTPRVALLARGMRQLRRRADLAALRAARTPTELADRALIPAGRNLAIAIGFLAAPLRAEATAALLASRVLDAYEDLSPRATAADDVRAAVAYLTGATDTVPPTLPELPGDVRDSEAVDRLLAERIADVAALLDALSPEARERVNSVLVDMGAVMAHNIESPLTRVAYSEGVLGRVTHYACSLVATDALAETDLRDLTACVAVIAQSANDLRDGEYEIYGVADRTELTRMVMLRLLSPALGAFALLDRMGPGTPSVGARAAMAYMTITTSAFLCAAVNAPPAYKRPLAAATLAACSAKYWTKMLDRLRATADTAIHTMLDTSPDFAEGADQTMVLSSNHPSRRAQPAIVPLIVDTTFALVETLPEGPLTGELGDADIRTMMIADHLAFGAMERVPSHQPEAMFALAARLKNAALPAPTSQGARQ</sequence>
<dbReference type="RefSeq" id="WP_188828477.1">
    <property type="nucleotide sequence ID" value="NZ_BMMW01000002.1"/>
</dbReference>
<accession>A0A917V7R8</accession>